<dbReference type="PANTHER" id="PTHR12271">
    <property type="entry name" value="POLY A POLYMERASE CID PAP -RELATED"/>
    <property type="match status" value="1"/>
</dbReference>
<dbReference type="Gene3D" id="1.10.1410.10">
    <property type="match status" value="1"/>
</dbReference>
<sequence length="279" mass="31453">GTCDPRVRPLVFAVRTWARQVGLTNPAPGRWITNFSLTLLVLFYLQQETSRQAPVLPTLNTLTSLAGAEDHRVTAEGVNCTFIRDVSKLQQHMKSIKKSPNTETLESLFSGFFEFYSLFDFNSHAISIISGSAVTKPEHSPLYIANPLERGYNVSKNLSHDETERLRIEFRNAAWMLESAQLEHKEANQSDASWGLNALFESPNIAAKGRNIFYIPSRKVVPAKIVDVSEFFQEEPETKSLKNKQETVKPVKIPAGRRRRTEENSQKFPGLIVKPSGIH</sequence>
<reference evidence="5" key="2">
    <citation type="submission" date="2023-05" db="EMBL/GenBank/DDBJ databases">
        <authorList>
            <person name="Fouks B."/>
        </authorList>
    </citation>
    <scope>NUCLEOTIDE SEQUENCE</scope>
    <source>
        <strain evidence="5">Stay&amp;Tobe</strain>
        <tissue evidence="5">Testes</tissue>
    </source>
</reference>
<dbReference type="GO" id="GO:1990817">
    <property type="term" value="F:poly(A) RNA polymerase activity"/>
    <property type="evidence" value="ECO:0007669"/>
    <property type="project" value="TreeGrafter"/>
</dbReference>
<dbReference type="AlphaFoldDB" id="A0AAD7ZHR3"/>
<keyword evidence="1" id="KW-0808">Transferase</keyword>
<organism evidence="5 6">
    <name type="scientific">Diploptera punctata</name>
    <name type="common">Pacific beetle cockroach</name>
    <dbReference type="NCBI Taxonomy" id="6984"/>
    <lineage>
        <taxon>Eukaryota</taxon>
        <taxon>Metazoa</taxon>
        <taxon>Ecdysozoa</taxon>
        <taxon>Arthropoda</taxon>
        <taxon>Hexapoda</taxon>
        <taxon>Insecta</taxon>
        <taxon>Pterygota</taxon>
        <taxon>Neoptera</taxon>
        <taxon>Polyneoptera</taxon>
        <taxon>Dictyoptera</taxon>
        <taxon>Blattodea</taxon>
        <taxon>Blaberoidea</taxon>
        <taxon>Blaberidae</taxon>
        <taxon>Diplopterinae</taxon>
        <taxon>Diploptera</taxon>
    </lineage>
</organism>
<reference evidence="5" key="1">
    <citation type="journal article" date="2023" name="IScience">
        <title>Live-bearing cockroach genome reveals convergent evolutionary mechanisms linked to viviparity in insects and beyond.</title>
        <authorList>
            <person name="Fouks B."/>
            <person name="Harrison M.C."/>
            <person name="Mikhailova A.A."/>
            <person name="Marchal E."/>
            <person name="English S."/>
            <person name="Carruthers M."/>
            <person name="Jennings E.C."/>
            <person name="Chiamaka E.L."/>
            <person name="Frigard R.A."/>
            <person name="Pippel M."/>
            <person name="Attardo G.M."/>
            <person name="Benoit J.B."/>
            <person name="Bornberg-Bauer E."/>
            <person name="Tobe S.S."/>
        </authorList>
    </citation>
    <scope>NUCLEOTIDE SEQUENCE</scope>
    <source>
        <strain evidence="5">Stay&amp;Tobe</strain>
    </source>
</reference>
<evidence type="ECO:0000313" key="5">
    <source>
        <dbReference type="EMBL" id="KAJ9580651.1"/>
    </source>
</evidence>
<gene>
    <name evidence="5" type="ORF">L9F63_024174</name>
</gene>
<feature type="non-terminal residue" evidence="5">
    <location>
        <position position="279"/>
    </location>
</feature>
<comment type="caution">
    <text evidence="5">The sequence shown here is derived from an EMBL/GenBank/DDBJ whole genome shotgun (WGS) entry which is preliminary data.</text>
</comment>
<keyword evidence="2" id="KW-0479">Metal-binding</keyword>
<dbReference type="EMBL" id="JASPKZ010008224">
    <property type="protein sequence ID" value="KAJ9580651.1"/>
    <property type="molecule type" value="Genomic_DNA"/>
</dbReference>
<dbReference type="GO" id="GO:0031123">
    <property type="term" value="P:RNA 3'-end processing"/>
    <property type="evidence" value="ECO:0007669"/>
    <property type="project" value="TreeGrafter"/>
</dbReference>
<dbReference type="Proteomes" id="UP001233999">
    <property type="component" value="Unassembled WGS sequence"/>
</dbReference>
<feature type="non-terminal residue" evidence="5">
    <location>
        <position position="1"/>
    </location>
</feature>
<evidence type="ECO:0000256" key="3">
    <source>
        <dbReference type="ARBA" id="ARBA00022842"/>
    </source>
</evidence>
<accession>A0AAD7ZHR3</accession>
<protein>
    <recommendedName>
        <fullName evidence="4">PAP-associated domain-containing protein</fullName>
    </recommendedName>
</protein>
<dbReference type="PANTHER" id="PTHR12271:SF133">
    <property type="entry name" value="POLY(A) RNA POLYMERASE, MITOCHONDRIAL"/>
    <property type="match status" value="1"/>
</dbReference>
<name>A0AAD7ZHR3_DIPPU</name>
<proteinExistence type="predicted"/>
<keyword evidence="6" id="KW-1185">Reference proteome</keyword>
<dbReference type="SUPFAM" id="SSF81631">
    <property type="entry name" value="PAP/OAS1 substrate-binding domain"/>
    <property type="match status" value="1"/>
</dbReference>
<keyword evidence="3" id="KW-0460">Magnesium</keyword>
<dbReference type="Pfam" id="PF03828">
    <property type="entry name" value="PAP_assoc"/>
    <property type="match status" value="1"/>
</dbReference>
<evidence type="ECO:0000256" key="1">
    <source>
        <dbReference type="ARBA" id="ARBA00022679"/>
    </source>
</evidence>
<evidence type="ECO:0000313" key="6">
    <source>
        <dbReference type="Proteomes" id="UP001233999"/>
    </source>
</evidence>
<evidence type="ECO:0000259" key="4">
    <source>
        <dbReference type="Pfam" id="PF03828"/>
    </source>
</evidence>
<dbReference type="GO" id="GO:0046872">
    <property type="term" value="F:metal ion binding"/>
    <property type="evidence" value="ECO:0007669"/>
    <property type="project" value="UniProtKB-KW"/>
</dbReference>
<dbReference type="InterPro" id="IPR002058">
    <property type="entry name" value="PAP_assoc"/>
</dbReference>
<evidence type="ECO:0000256" key="2">
    <source>
        <dbReference type="ARBA" id="ARBA00022723"/>
    </source>
</evidence>
<feature type="domain" description="PAP-associated" evidence="4">
    <location>
        <begin position="106"/>
        <end position="141"/>
    </location>
</feature>